<gene>
    <name evidence="2" type="ORF">SAMN02745216_01297</name>
</gene>
<evidence type="ECO:0000313" key="2">
    <source>
        <dbReference type="EMBL" id="SHJ24825.1"/>
    </source>
</evidence>
<evidence type="ECO:0000256" key="1">
    <source>
        <dbReference type="SAM" id="MobiDB-lite"/>
    </source>
</evidence>
<keyword evidence="3" id="KW-1185">Reference proteome</keyword>
<protein>
    <submittedName>
        <fullName evidence="2">Uncharacterized protein</fullName>
    </submittedName>
</protein>
<dbReference type="OrthoDB" id="5398417at2"/>
<dbReference type="EMBL" id="FQZU01000005">
    <property type="protein sequence ID" value="SHJ24825.1"/>
    <property type="molecule type" value="Genomic_DNA"/>
</dbReference>
<name>A0A1M6HRM1_9BACT</name>
<dbReference type="AlphaFoldDB" id="A0A1M6HRM1"/>
<proteinExistence type="predicted"/>
<accession>A0A1M6HRM1</accession>
<evidence type="ECO:0000313" key="3">
    <source>
        <dbReference type="Proteomes" id="UP000183994"/>
    </source>
</evidence>
<feature type="compositionally biased region" description="Basic and acidic residues" evidence="1">
    <location>
        <begin position="97"/>
        <end position="107"/>
    </location>
</feature>
<organism evidence="2 3">
    <name type="scientific">Desulfatibacillum alkenivorans DSM 16219</name>
    <dbReference type="NCBI Taxonomy" id="1121393"/>
    <lineage>
        <taxon>Bacteria</taxon>
        <taxon>Pseudomonadati</taxon>
        <taxon>Thermodesulfobacteriota</taxon>
        <taxon>Desulfobacteria</taxon>
        <taxon>Desulfobacterales</taxon>
        <taxon>Desulfatibacillaceae</taxon>
        <taxon>Desulfatibacillum</taxon>
    </lineage>
</organism>
<dbReference type="STRING" id="1121393.SAMN02745216_01297"/>
<sequence length="120" mass="13311">MATSIGDLVLVHYEGNPAFYARIEDIEADHKPGWYHVHMMALMTPSHEFSWILREEYINGDVFTMGGNKMRLEKVGPPRGLIPQGTGAESSMEDSSTDGKKSGEKKGGQAKVVSLMDRKK</sequence>
<dbReference type="RefSeq" id="WP_073474160.1">
    <property type="nucleotide sequence ID" value="NZ_FQZU01000005.1"/>
</dbReference>
<dbReference type="Proteomes" id="UP000183994">
    <property type="component" value="Unassembled WGS sequence"/>
</dbReference>
<reference evidence="3" key="1">
    <citation type="submission" date="2016-11" db="EMBL/GenBank/DDBJ databases">
        <authorList>
            <person name="Varghese N."/>
            <person name="Submissions S."/>
        </authorList>
    </citation>
    <scope>NUCLEOTIDE SEQUENCE [LARGE SCALE GENOMIC DNA]</scope>
    <source>
        <strain evidence="3">DSM 16219</strain>
    </source>
</reference>
<feature type="region of interest" description="Disordered" evidence="1">
    <location>
        <begin position="74"/>
        <end position="120"/>
    </location>
</feature>